<evidence type="ECO:0000313" key="1">
    <source>
        <dbReference type="EMBL" id="AKU43436.1"/>
    </source>
</evidence>
<sequence>MSDDDLVRKALEKRLKAQHAALLAVIPDDWKDELVGAGWPVDEFPIKWPNIAFNASKAITYLQFTFHPSSVKYPELGRRSRKESEGFALIGVRTPEGAGDDISGDLVKVIETAYPYADDLEEGGLTVRIEGVEGRPGYGSDGKWYRPVNVNWLISRRPS</sequence>
<accession>A0A0K1LLR6</accession>
<dbReference type="Proteomes" id="UP000225322">
    <property type="component" value="Segment"/>
</dbReference>
<evidence type="ECO:0000313" key="2">
    <source>
        <dbReference type="Proteomes" id="UP000225322"/>
    </source>
</evidence>
<organism evidence="1 2">
    <name type="scientific">Caulobacter phage Sansa</name>
    <dbReference type="NCBI Taxonomy" id="1675600"/>
    <lineage>
        <taxon>Viruses</taxon>
        <taxon>Duplodnaviria</taxon>
        <taxon>Heunggongvirae</taxon>
        <taxon>Uroviricota</taxon>
        <taxon>Caudoviricetes</taxon>
        <taxon>Sansavirus</taxon>
        <taxon>Sansavirus sansa</taxon>
        <taxon>Caulobacter virus Sansa</taxon>
    </lineage>
</organism>
<reference evidence="1 2" key="1">
    <citation type="journal article" date="2015" name="Genome Announc.">
        <title>Complete Genome Sequence of Caulobacter crescentus Siphophage Sansa.</title>
        <authorList>
            <person name="Vara L."/>
            <person name="Kane A.A."/>
            <person name="Cahill J.L."/>
            <person name="Rasche E.S."/>
            <person name="Kuty Everett G.F."/>
        </authorList>
    </citation>
    <scope>NUCLEOTIDE SEQUENCE [LARGE SCALE GENOMIC DNA]</scope>
</reference>
<dbReference type="Gene3D" id="3.30.2000.20">
    <property type="match status" value="1"/>
</dbReference>
<name>A0A0K1LLR6_9CAUD</name>
<protein>
    <submittedName>
        <fullName evidence="1">Tail protein</fullName>
    </submittedName>
</protein>
<proteinExistence type="predicted"/>
<keyword evidence="2" id="KW-1185">Reference proteome</keyword>
<dbReference type="InterPro" id="IPR025395">
    <property type="entry name" value="Phage_tail_terminator-like"/>
</dbReference>
<dbReference type="EMBL" id="KT001913">
    <property type="protein sequence ID" value="AKU43436.1"/>
    <property type="molecule type" value="Genomic_DNA"/>
</dbReference>
<dbReference type="Pfam" id="PF13554">
    <property type="entry name" value="Phage_tail_terminator_5"/>
    <property type="match status" value="1"/>
</dbReference>
<gene>
    <name evidence="1" type="ORF">CPT_Sansa32</name>
</gene>